<dbReference type="Proteomes" id="UP000292235">
    <property type="component" value="Chromosome"/>
</dbReference>
<dbReference type="EMBL" id="CP036455">
    <property type="protein sequence ID" value="QBI53472.1"/>
    <property type="molecule type" value="Genomic_DNA"/>
</dbReference>
<evidence type="ECO:0000256" key="2">
    <source>
        <dbReference type="SAM" id="Phobius"/>
    </source>
</evidence>
<sequence precursor="true">MNPFRSASYAIRFGAVALLAIVALAAIAIYAFGGLARVTAGWRGEGEEIERTEADGDFRIAAYEEFYNLCTSVQDAEADIASLETELESDPPQARETQIQASLTAIRNTRAQAINDYNAAAAQEHRAELRDSDLPERLDTDAEETTCTT</sequence>
<dbReference type="AlphaFoldDB" id="A0A4V0ZJH2"/>
<evidence type="ECO:0000313" key="4">
    <source>
        <dbReference type="Proteomes" id="UP000292235"/>
    </source>
</evidence>
<accession>A0A4V0ZJH2</accession>
<keyword evidence="2" id="KW-0812">Transmembrane</keyword>
<keyword evidence="4" id="KW-1185">Reference proteome</keyword>
<evidence type="ECO:0000313" key="3">
    <source>
        <dbReference type="EMBL" id="QBI53472.1"/>
    </source>
</evidence>
<reference evidence="3 4" key="1">
    <citation type="submission" date="2019-02" db="EMBL/GenBank/DDBJ databases">
        <authorList>
            <person name="Khodamoradi S."/>
            <person name="Hahnke R.L."/>
            <person name="Kaempfer P."/>
            <person name="Schumann P."/>
            <person name="Rohde M."/>
            <person name="Steinert M."/>
            <person name="Luzhetskyy A."/>
            <person name="Wink J."/>
            <person name="Ruckert C."/>
        </authorList>
    </citation>
    <scope>NUCLEOTIDE SEQUENCE [LARGE SCALE GENOMIC DNA]</scope>
    <source>
        <strain evidence="3 4">M2</strain>
    </source>
</reference>
<keyword evidence="2" id="KW-1133">Transmembrane helix</keyword>
<feature type="compositionally biased region" description="Basic and acidic residues" evidence="1">
    <location>
        <begin position="124"/>
        <end position="140"/>
    </location>
</feature>
<feature type="transmembrane region" description="Helical" evidence="2">
    <location>
        <begin position="12"/>
        <end position="33"/>
    </location>
</feature>
<gene>
    <name evidence="3" type="ORF">EKD16_08390</name>
</gene>
<organism evidence="3 4">
    <name type="scientific">Streptomonospora litoralis</name>
    <dbReference type="NCBI Taxonomy" id="2498135"/>
    <lineage>
        <taxon>Bacteria</taxon>
        <taxon>Bacillati</taxon>
        <taxon>Actinomycetota</taxon>
        <taxon>Actinomycetes</taxon>
        <taxon>Streptosporangiales</taxon>
        <taxon>Nocardiopsidaceae</taxon>
        <taxon>Streptomonospora</taxon>
    </lineage>
</organism>
<dbReference type="KEGG" id="strr:EKD16_08390"/>
<evidence type="ECO:0000256" key="1">
    <source>
        <dbReference type="SAM" id="MobiDB-lite"/>
    </source>
</evidence>
<name>A0A4V0ZJH2_9ACTN</name>
<protein>
    <submittedName>
        <fullName evidence="3">Uncharacterized protein</fullName>
    </submittedName>
</protein>
<proteinExistence type="predicted"/>
<keyword evidence="2" id="KW-0472">Membrane</keyword>
<dbReference type="RefSeq" id="WP_207391464.1">
    <property type="nucleotide sequence ID" value="NZ_CP036455.1"/>
</dbReference>
<feature type="region of interest" description="Disordered" evidence="1">
    <location>
        <begin position="124"/>
        <end position="149"/>
    </location>
</feature>